<organism evidence="1 2">
    <name type="scientific">Pyronema omphalodes (strain CBS 100304)</name>
    <name type="common">Pyronema confluens</name>
    <dbReference type="NCBI Taxonomy" id="1076935"/>
    <lineage>
        <taxon>Eukaryota</taxon>
        <taxon>Fungi</taxon>
        <taxon>Dikarya</taxon>
        <taxon>Ascomycota</taxon>
        <taxon>Pezizomycotina</taxon>
        <taxon>Pezizomycetes</taxon>
        <taxon>Pezizales</taxon>
        <taxon>Pyronemataceae</taxon>
        <taxon>Pyronema</taxon>
    </lineage>
</organism>
<dbReference type="AlphaFoldDB" id="U4LD40"/>
<keyword evidence="2" id="KW-1185">Reference proteome</keyword>
<reference evidence="1 2" key="1">
    <citation type="journal article" date="2013" name="PLoS Genet.">
        <title>The genome and development-dependent transcriptomes of Pyronema confluens: a window into fungal evolution.</title>
        <authorList>
            <person name="Traeger S."/>
            <person name="Altegoer F."/>
            <person name="Freitag M."/>
            <person name="Gabaldon T."/>
            <person name="Kempken F."/>
            <person name="Kumar A."/>
            <person name="Marcet-Houben M."/>
            <person name="Poggeler S."/>
            <person name="Stajich J.E."/>
            <person name="Nowrousian M."/>
        </authorList>
    </citation>
    <scope>NUCLEOTIDE SEQUENCE [LARGE SCALE GENOMIC DNA]</scope>
    <source>
        <strain evidence="2">CBS 100304</strain>
        <tissue evidence="1">Vegetative mycelium</tissue>
    </source>
</reference>
<protein>
    <submittedName>
        <fullName evidence="1">Uncharacterized protein</fullName>
    </submittedName>
</protein>
<dbReference type="EMBL" id="HF936646">
    <property type="protein sequence ID" value="CCX17417.1"/>
    <property type="molecule type" value="Genomic_DNA"/>
</dbReference>
<evidence type="ECO:0000313" key="2">
    <source>
        <dbReference type="Proteomes" id="UP000018144"/>
    </source>
</evidence>
<name>U4LD40_PYROM</name>
<sequence length="53" mass="5887">MQSEFCVSRVVQENLDNACISLVLVHTCTQREHTSSSRPTVPQLVTAQISQTI</sequence>
<accession>U4LD40</accession>
<proteinExistence type="predicted"/>
<dbReference type="Proteomes" id="UP000018144">
    <property type="component" value="Unassembled WGS sequence"/>
</dbReference>
<evidence type="ECO:0000313" key="1">
    <source>
        <dbReference type="EMBL" id="CCX17417.1"/>
    </source>
</evidence>
<gene>
    <name evidence="1" type="ORF">PCON_04421</name>
</gene>